<reference evidence="1 2" key="1">
    <citation type="journal article" date="2024" name="Chem. Sci.">
        <title>Discovery of megapolipeptins by genome mining of a Burkholderiales bacteria collection.</title>
        <authorList>
            <person name="Paulo B.S."/>
            <person name="Recchia M.J.J."/>
            <person name="Lee S."/>
            <person name="Fergusson C.H."/>
            <person name="Romanowski S.B."/>
            <person name="Hernandez A."/>
            <person name="Krull N."/>
            <person name="Liu D.Y."/>
            <person name="Cavanagh H."/>
            <person name="Bos A."/>
            <person name="Gray C.A."/>
            <person name="Murphy B.T."/>
            <person name="Linington R.G."/>
            <person name="Eustaquio A.S."/>
        </authorList>
    </citation>
    <scope>NUCLEOTIDE SEQUENCE [LARGE SCALE GENOMIC DNA]</scope>
    <source>
        <strain evidence="1 2">RL17-350-BIC-A</strain>
    </source>
</reference>
<comment type="caution">
    <text evidence="1">The sequence shown here is derived from an EMBL/GenBank/DDBJ whole genome shotgun (WGS) entry which is preliminary data.</text>
</comment>
<sequence length="68" mass="7500">MIDPKKLLRPMCFFPACSVRIEARAGSPWFFLRGRGCGKALNYKGICYGKSKRTGAARDFAAIRQSGA</sequence>
<keyword evidence="2" id="KW-1185">Reference proteome</keyword>
<dbReference type="RefSeq" id="WP_408181124.1">
    <property type="nucleotide sequence ID" value="NZ_JAQQEZ010000044.1"/>
</dbReference>
<dbReference type="Proteomes" id="UP001629230">
    <property type="component" value="Unassembled WGS sequence"/>
</dbReference>
<dbReference type="EMBL" id="JAQQEZ010000044">
    <property type="protein sequence ID" value="MFM0006651.1"/>
    <property type="molecule type" value="Genomic_DNA"/>
</dbReference>
<accession>A0ABW9B499</accession>
<protein>
    <submittedName>
        <fullName evidence="1">Uncharacterized protein</fullName>
    </submittedName>
</protein>
<evidence type="ECO:0000313" key="2">
    <source>
        <dbReference type="Proteomes" id="UP001629230"/>
    </source>
</evidence>
<proteinExistence type="predicted"/>
<gene>
    <name evidence="1" type="ORF">PQR57_37410</name>
</gene>
<evidence type="ECO:0000313" key="1">
    <source>
        <dbReference type="EMBL" id="MFM0006651.1"/>
    </source>
</evidence>
<name>A0ABW9B499_9BURK</name>
<organism evidence="1 2">
    <name type="scientific">Paraburkholderia dipogonis</name>
    <dbReference type="NCBI Taxonomy" id="1211383"/>
    <lineage>
        <taxon>Bacteria</taxon>
        <taxon>Pseudomonadati</taxon>
        <taxon>Pseudomonadota</taxon>
        <taxon>Betaproteobacteria</taxon>
        <taxon>Burkholderiales</taxon>
        <taxon>Burkholderiaceae</taxon>
        <taxon>Paraburkholderia</taxon>
    </lineage>
</organism>